<dbReference type="STRING" id="619304.SAMN05421760_103225"/>
<feature type="chain" id="PRO_5009943250" description="Lipoprotein" evidence="1">
    <location>
        <begin position="19"/>
        <end position="230"/>
    </location>
</feature>
<dbReference type="RefSeq" id="WP_054340567.1">
    <property type="nucleotide sequence ID" value="NZ_FTOE01000003.1"/>
</dbReference>
<feature type="signal peptide" evidence="1">
    <location>
        <begin position="1"/>
        <end position="18"/>
    </location>
</feature>
<dbReference type="EMBL" id="FTOE01000003">
    <property type="protein sequence ID" value="SIS68724.1"/>
    <property type="molecule type" value="Genomic_DNA"/>
</dbReference>
<keyword evidence="1" id="KW-0732">Signal</keyword>
<dbReference type="Proteomes" id="UP000185999">
    <property type="component" value="Unassembled WGS sequence"/>
</dbReference>
<name>A0A1N7L4I0_9GAMM</name>
<dbReference type="PROSITE" id="PS51257">
    <property type="entry name" value="PROKAR_LIPOPROTEIN"/>
    <property type="match status" value="1"/>
</dbReference>
<keyword evidence="3" id="KW-1185">Reference proteome</keyword>
<protein>
    <recommendedName>
        <fullName evidence="4">Lipoprotein</fullName>
    </recommendedName>
</protein>
<proteinExistence type="predicted"/>
<evidence type="ECO:0008006" key="4">
    <source>
        <dbReference type="Google" id="ProtNLM"/>
    </source>
</evidence>
<accession>A0A1N7L4I0</accession>
<dbReference type="AlphaFoldDB" id="A0A1N7L4I0"/>
<evidence type="ECO:0000313" key="2">
    <source>
        <dbReference type="EMBL" id="SIS68724.1"/>
    </source>
</evidence>
<gene>
    <name evidence="2" type="ORF">SAMN05421760_103225</name>
</gene>
<sequence length="230" mass="25968">MRLVKILAVMIFTSTMFGCSTVNYNYEAKINYFSKPALDEVVEVYVGDYMIDQGKSVTLDFLILNRTIDGVLYDIHKGSYSRVGEHKGSSYFSPTTSKGQPISYAAGLVDTPVALHINSKDEVCVTSVSYQAAACYEGSFKIKDKTVVDNQAFQQTLIYNGSVGEKINISYREFSNDSARNAFTNNVEYDMKKSNFINYKGARIEVISYDNTSIKFRVIKHFRDDRSIEL</sequence>
<reference evidence="3" key="1">
    <citation type="submission" date="2017-01" db="EMBL/GenBank/DDBJ databases">
        <authorList>
            <person name="Varghese N."/>
            <person name="Submissions S."/>
        </authorList>
    </citation>
    <scope>NUCLEOTIDE SEQUENCE [LARGE SCALE GENOMIC DNA]</scope>
    <source>
        <strain evidence="3">DSM 22306</strain>
    </source>
</reference>
<dbReference type="OrthoDB" id="1419830at2"/>
<evidence type="ECO:0000313" key="3">
    <source>
        <dbReference type="Proteomes" id="UP000185999"/>
    </source>
</evidence>
<organism evidence="2 3">
    <name type="scientific">Neptunomonas antarctica</name>
    <dbReference type="NCBI Taxonomy" id="619304"/>
    <lineage>
        <taxon>Bacteria</taxon>
        <taxon>Pseudomonadati</taxon>
        <taxon>Pseudomonadota</taxon>
        <taxon>Gammaproteobacteria</taxon>
        <taxon>Oceanospirillales</taxon>
        <taxon>Oceanospirillaceae</taxon>
        <taxon>Neptunomonas</taxon>
    </lineage>
</organism>
<evidence type="ECO:0000256" key="1">
    <source>
        <dbReference type="SAM" id="SignalP"/>
    </source>
</evidence>